<dbReference type="AlphaFoldDB" id="A0A6C0JCL0"/>
<feature type="transmembrane region" description="Helical" evidence="1">
    <location>
        <begin position="120"/>
        <end position="140"/>
    </location>
</feature>
<keyword evidence="1" id="KW-0472">Membrane</keyword>
<keyword evidence="1" id="KW-1133">Transmembrane helix</keyword>
<feature type="transmembrane region" description="Helical" evidence="1">
    <location>
        <begin position="6"/>
        <end position="25"/>
    </location>
</feature>
<evidence type="ECO:0000313" key="2">
    <source>
        <dbReference type="EMBL" id="QHU01508.1"/>
    </source>
</evidence>
<protein>
    <submittedName>
        <fullName evidence="2">Uncharacterized protein</fullName>
    </submittedName>
</protein>
<reference evidence="2" key="1">
    <citation type="journal article" date="2020" name="Nature">
        <title>Giant virus diversity and host interactions through global metagenomics.</title>
        <authorList>
            <person name="Schulz F."/>
            <person name="Roux S."/>
            <person name="Paez-Espino D."/>
            <person name="Jungbluth S."/>
            <person name="Walsh D.A."/>
            <person name="Denef V.J."/>
            <person name="McMahon K.D."/>
            <person name="Konstantinidis K.T."/>
            <person name="Eloe-Fadrosh E.A."/>
            <person name="Kyrpides N.C."/>
            <person name="Woyke T."/>
        </authorList>
    </citation>
    <scope>NUCLEOTIDE SEQUENCE</scope>
    <source>
        <strain evidence="2">GVMAG-M-3300025860-25</strain>
    </source>
</reference>
<feature type="transmembrane region" description="Helical" evidence="1">
    <location>
        <begin position="73"/>
        <end position="93"/>
    </location>
</feature>
<organism evidence="2">
    <name type="scientific">viral metagenome</name>
    <dbReference type="NCBI Taxonomy" id="1070528"/>
    <lineage>
        <taxon>unclassified sequences</taxon>
        <taxon>metagenomes</taxon>
        <taxon>organismal metagenomes</taxon>
    </lineage>
</organism>
<sequence>MFILDIRVRYIILFFLILLNFLSYFNSPLLHSNAIECFGIKCRDYTLLSNLMSFTFLSSMIVSMSILNNSIFIPFYWFIPLIILGYTVIFIDWKHSKIVKPRKGRITPPPLEFTTKNRRLAIVSLILVLHLFLFILNFIAHRIPTNSEKLIDIVFKTAFGGLKDNRSACMTGWLSVLGIVTSSINIYFTDKFRPTVLGLPNSWGI</sequence>
<feature type="transmembrane region" description="Helical" evidence="1">
    <location>
        <begin position="170"/>
        <end position="188"/>
    </location>
</feature>
<name>A0A6C0JCL0_9ZZZZ</name>
<feature type="transmembrane region" description="Helical" evidence="1">
    <location>
        <begin position="45"/>
        <end position="67"/>
    </location>
</feature>
<evidence type="ECO:0000256" key="1">
    <source>
        <dbReference type="SAM" id="Phobius"/>
    </source>
</evidence>
<accession>A0A6C0JCL0</accession>
<keyword evidence="1" id="KW-0812">Transmembrane</keyword>
<dbReference type="EMBL" id="MN740344">
    <property type="protein sequence ID" value="QHU01508.1"/>
    <property type="molecule type" value="Genomic_DNA"/>
</dbReference>
<proteinExistence type="predicted"/>